<evidence type="ECO:0000256" key="8">
    <source>
        <dbReference type="ARBA" id="ARBA00022676"/>
    </source>
</evidence>
<dbReference type="InterPro" id="IPR029057">
    <property type="entry name" value="PRTase-like"/>
</dbReference>
<dbReference type="eggNOG" id="COG0634">
    <property type="taxonomic scope" value="Bacteria"/>
</dbReference>
<dbReference type="GO" id="GO:0032263">
    <property type="term" value="P:GMP salvage"/>
    <property type="evidence" value="ECO:0007669"/>
    <property type="project" value="TreeGrafter"/>
</dbReference>
<comment type="catalytic activity">
    <reaction evidence="15">
        <text>IMP + diphosphate = hypoxanthine + 5-phospho-alpha-D-ribose 1-diphosphate</text>
        <dbReference type="Rhea" id="RHEA:17973"/>
        <dbReference type="ChEBI" id="CHEBI:17368"/>
        <dbReference type="ChEBI" id="CHEBI:33019"/>
        <dbReference type="ChEBI" id="CHEBI:58017"/>
        <dbReference type="ChEBI" id="CHEBI:58053"/>
        <dbReference type="EC" id="2.4.2.8"/>
    </reaction>
    <physiologicalReaction direction="right-to-left" evidence="15">
        <dbReference type="Rhea" id="RHEA:17975"/>
    </physiologicalReaction>
</comment>
<dbReference type="CDD" id="cd06223">
    <property type="entry name" value="PRTases_typeI"/>
    <property type="match status" value="1"/>
</dbReference>
<evidence type="ECO:0000256" key="1">
    <source>
        <dbReference type="ARBA" id="ARBA00001946"/>
    </source>
</evidence>
<dbReference type="GO" id="GO:0006178">
    <property type="term" value="P:guanine salvage"/>
    <property type="evidence" value="ECO:0007669"/>
    <property type="project" value="TreeGrafter"/>
</dbReference>
<keyword evidence="7 16" id="KW-0963">Cytoplasm</keyword>
<dbReference type="RefSeq" id="WP_006789863.1">
    <property type="nucleotide sequence ID" value="NZ_JH417580.1"/>
</dbReference>
<dbReference type="Proteomes" id="UP000005481">
    <property type="component" value="Unassembled WGS sequence"/>
</dbReference>
<organism evidence="18 19">
    <name type="scientific">Anaeroglobus geminatus F0357</name>
    <dbReference type="NCBI Taxonomy" id="861450"/>
    <lineage>
        <taxon>Bacteria</taxon>
        <taxon>Bacillati</taxon>
        <taxon>Bacillota</taxon>
        <taxon>Negativicutes</taxon>
        <taxon>Veillonellales</taxon>
        <taxon>Veillonellaceae</taxon>
        <taxon>Anaeroglobus</taxon>
    </lineage>
</organism>
<dbReference type="EC" id="2.4.2.8" evidence="16"/>
<dbReference type="PANTHER" id="PTHR43340">
    <property type="entry name" value="HYPOXANTHINE-GUANINE PHOSPHORIBOSYLTRANSFERASE"/>
    <property type="match status" value="1"/>
</dbReference>
<dbReference type="HOGENOM" id="CLU_073615_0_0_9"/>
<evidence type="ECO:0000256" key="10">
    <source>
        <dbReference type="ARBA" id="ARBA00022723"/>
    </source>
</evidence>
<dbReference type="OrthoDB" id="9802824at2"/>
<protein>
    <recommendedName>
        <fullName evidence="16">Hypoxanthine phosphoribosyltransferase</fullName>
        <ecNumber evidence="16">2.4.2.8</ecNumber>
    </recommendedName>
</protein>
<keyword evidence="10 16" id="KW-0479">Metal-binding</keyword>
<evidence type="ECO:0000256" key="5">
    <source>
        <dbReference type="ARBA" id="ARBA00004676"/>
    </source>
</evidence>
<dbReference type="GO" id="GO:0046100">
    <property type="term" value="P:hypoxanthine metabolic process"/>
    <property type="evidence" value="ECO:0007669"/>
    <property type="project" value="TreeGrafter"/>
</dbReference>
<dbReference type="InterPro" id="IPR000836">
    <property type="entry name" value="PRTase_dom"/>
</dbReference>
<dbReference type="PANTHER" id="PTHR43340:SF1">
    <property type="entry name" value="HYPOXANTHINE PHOSPHORIBOSYLTRANSFERASE"/>
    <property type="match status" value="1"/>
</dbReference>
<dbReference type="GO" id="GO:0000166">
    <property type="term" value="F:nucleotide binding"/>
    <property type="evidence" value="ECO:0007669"/>
    <property type="project" value="UniProtKB-KW"/>
</dbReference>
<gene>
    <name evidence="18" type="ORF">HMPREF0080_00877</name>
</gene>
<evidence type="ECO:0000256" key="15">
    <source>
        <dbReference type="ARBA" id="ARBA00049402"/>
    </source>
</evidence>
<dbReference type="InterPro" id="IPR005904">
    <property type="entry name" value="Hxn_phspho_trans"/>
</dbReference>
<dbReference type="GO" id="GO:0052657">
    <property type="term" value="F:guanine phosphoribosyltransferase activity"/>
    <property type="evidence" value="ECO:0007669"/>
    <property type="project" value="UniProtKB-ARBA"/>
</dbReference>
<evidence type="ECO:0000256" key="9">
    <source>
        <dbReference type="ARBA" id="ARBA00022679"/>
    </source>
</evidence>
<keyword evidence="19" id="KW-1185">Reference proteome</keyword>
<dbReference type="UniPathway" id="UPA00591">
    <property type="reaction ID" value="UER00648"/>
</dbReference>
<dbReference type="GO" id="GO:0032264">
    <property type="term" value="P:IMP salvage"/>
    <property type="evidence" value="ECO:0007669"/>
    <property type="project" value="UniProtKB-UniPathway"/>
</dbReference>
<comment type="cofactor">
    <cofactor evidence="1 16">
        <name>Mg(2+)</name>
        <dbReference type="ChEBI" id="CHEBI:18420"/>
    </cofactor>
</comment>
<comment type="subcellular location">
    <subcellularLocation>
        <location evidence="3 16">Cytoplasm</location>
    </subcellularLocation>
</comment>
<evidence type="ECO:0000313" key="18">
    <source>
        <dbReference type="EMBL" id="EHM41655.1"/>
    </source>
</evidence>
<comment type="pathway">
    <text evidence="4 16">Purine metabolism; IMP biosynthesis via salvage pathway; IMP from hypoxanthine: step 1/1.</text>
</comment>
<dbReference type="Gene3D" id="3.40.50.2020">
    <property type="match status" value="1"/>
</dbReference>
<dbReference type="AlphaFoldDB" id="G9YGV7"/>
<dbReference type="SUPFAM" id="SSF53271">
    <property type="entry name" value="PRTase-like"/>
    <property type="match status" value="1"/>
</dbReference>
<dbReference type="STRING" id="861450.HMPREF0080_00877"/>
<keyword evidence="11 16" id="KW-0660">Purine salvage</keyword>
<evidence type="ECO:0000256" key="3">
    <source>
        <dbReference type="ARBA" id="ARBA00004496"/>
    </source>
</evidence>
<evidence type="ECO:0000256" key="16">
    <source>
        <dbReference type="RuleBase" id="RU364099"/>
    </source>
</evidence>
<keyword evidence="12 16" id="KW-0547">Nucleotide-binding</keyword>
<evidence type="ECO:0000256" key="2">
    <source>
        <dbReference type="ARBA" id="ARBA00002049"/>
    </source>
</evidence>
<evidence type="ECO:0000256" key="13">
    <source>
        <dbReference type="ARBA" id="ARBA00022842"/>
    </source>
</evidence>
<dbReference type="EMBL" id="AGCJ01000030">
    <property type="protein sequence ID" value="EHM41655.1"/>
    <property type="molecule type" value="Genomic_DNA"/>
</dbReference>
<keyword evidence="13 16" id="KW-0460">Magnesium</keyword>
<keyword evidence="8 16" id="KW-0328">Glycosyltransferase</keyword>
<dbReference type="Pfam" id="PF00156">
    <property type="entry name" value="Pribosyltran"/>
    <property type="match status" value="1"/>
</dbReference>
<evidence type="ECO:0000313" key="19">
    <source>
        <dbReference type="Proteomes" id="UP000005481"/>
    </source>
</evidence>
<dbReference type="InterPro" id="IPR050408">
    <property type="entry name" value="HGPRT"/>
</dbReference>
<comment type="function">
    <text evidence="2">Purine salvage pathway enzyme that catalyzes the transfer of the ribosyl-5-phosphate group from 5-phospho-alpha-D-ribose 1-diphosphate (PRPP) to the N9 position of the 6-oxopurines hypoxanthine and guanine to form the corresponding ribonucleotides IMP (inosine 5'-monophosphate) and GMP (guanosine 5'-monophosphate), with the release of PPi.</text>
</comment>
<evidence type="ECO:0000256" key="12">
    <source>
        <dbReference type="ARBA" id="ARBA00022741"/>
    </source>
</evidence>
<reference evidence="18 19" key="1">
    <citation type="submission" date="2011-08" db="EMBL/GenBank/DDBJ databases">
        <authorList>
            <person name="Weinstock G."/>
            <person name="Sodergren E."/>
            <person name="Clifton S."/>
            <person name="Fulton L."/>
            <person name="Fulton B."/>
            <person name="Courtney L."/>
            <person name="Fronick C."/>
            <person name="Harrison M."/>
            <person name="Strong C."/>
            <person name="Farmer C."/>
            <person name="Delahaunty K."/>
            <person name="Markovic C."/>
            <person name="Hall O."/>
            <person name="Minx P."/>
            <person name="Tomlinson C."/>
            <person name="Mitreva M."/>
            <person name="Hou S."/>
            <person name="Chen J."/>
            <person name="Wollam A."/>
            <person name="Pepin K.H."/>
            <person name="Johnson M."/>
            <person name="Bhonagiri V."/>
            <person name="Zhang X."/>
            <person name="Suruliraj S."/>
            <person name="Warren W."/>
            <person name="Chinwalla A."/>
            <person name="Mardis E.R."/>
            <person name="Wilson R.K."/>
        </authorList>
    </citation>
    <scope>NUCLEOTIDE SEQUENCE [LARGE SCALE GENOMIC DNA]</scope>
    <source>
        <strain evidence="18 19">F0357</strain>
    </source>
</reference>
<comment type="catalytic activity">
    <reaction evidence="14">
        <text>GMP + diphosphate = guanine + 5-phospho-alpha-D-ribose 1-diphosphate</text>
        <dbReference type="Rhea" id="RHEA:25424"/>
        <dbReference type="ChEBI" id="CHEBI:16235"/>
        <dbReference type="ChEBI" id="CHEBI:33019"/>
        <dbReference type="ChEBI" id="CHEBI:58017"/>
        <dbReference type="ChEBI" id="CHEBI:58115"/>
        <dbReference type="EC" id="2.4.2.8"/>
    </reaction>
    <physiologicalReaction direction="right-to-left" evidence="14">
        <dbReference type="Rhea" id="RHEA:25426"/>
    </physiologicalReaction>
</comment>
<evidence type="ECO:0000256" key="7">
    <source>
        <dbReference type="ARBA" id="ARBA00022490"/>
    </source>
</evidence>
<evidence type="ECO:0000256" key="14">
    <source>
        <dbReference type="ARBA" id="ARBA00048811"/>
    </source>
</evidence>
<dbReference type="GO" id="GO:0004422">
    <property type="term" value="F:hypoxanthine phosphoribosyltransferase activity"/>
    <property type="evidence" value="ECO:0007669"/>
    <property type="project" value="InterPro"/>
</dbReference>
<dbReference type="PATRIC" id="fig|861450.3.peg.830"/>
<evidence type="ECO:0000256" key="6">
    <source>
        <dbReference type="ARBA" id="ARBA00008391"/>
    </source>
</evidence>
<dbReference type="GO" id="GO:0006166">
    <property type="term" value="P:purine ribonucleoside salvage"/>
    <property type="evidence" value="ECO:0007669"/>
    <property type="project" value="UniProtKB-KW"/>
</dbReference>
<evidence type="ECO:0000256" key="11">
    <source>
        <dbReference type="ARBA" id="ARBA00022726"/>
    </source>
</evidence>
<sequence>MHKDLEKILLTREEIAARVRELGAQITADYEGRSILLVCILKGAVTFFSDLAREIKVPAEFDFMVCSSYGDATDSSGFVKIRKDLDSDAANKDVLIVEDIIDTGTTLSRLKPILEDRGAKSVKIATILNKPSRRKANVTVDYNGFEIPDAFVVGYGLDYAGRYRNIPYIGILKESVYKARIL</sequence>
<dbReference type="GO" id="GO:0005829">
    <property type="term" value="C:cytosol"/>
    <property type="evidence" value="ECO:0007669"/>
    <property type="project" value="TreeGrafter"/>
</dbReference>
<evidence type="ECO:0000256" key="4">
    <source>
        <dbReference type="ARBA" id="ARBA00004669"/>
    </source>
</evidence>
<comment type="similarity">
    <text evidence="6 16">Belongs to the purine/pyrimidine phosphoribosyltransferase family.</text>
</comment>
<proteinExistence type="inferred from homology"/>
<keyword evidence="9 16" id="KW-0808">Transferase</keyword>
<comment type="pathway">
    <text evidence="5">Purine metabolism; GMP biosynthesis via salvage pathway; GMP from guanine: step 1/1.</text>
</comment>
<accession>G9YGV7</accession>
<dbReference type="NCBIfam" id="TIGR01203">
    <property type="entry name" value="HGPRTase"/>
    <property type="match status" value="1"/>
</dbReference>
<feature type="domain" description="Phosphoribosyltransferase" evidence="17">
    <location>
        <begin position="10"/>
        <end position="159"/>
    </location>
</feature>
<dbReference type="GO" id="GO:0000287">
    <property type="term" value="F:magnesium ion binding"/>
    <property type="evidence" value="ECO:0007669"/>
    <property type="project" value="TreeGrafter"/>
</dbReference>
<dbReference type="FunFam" id="3.40.50.2020:FF:000006">
    <property type="entry name" value="Hypoxanthine phosphoribosyltransferase"/>
    <property type="match status" value="1"/>
</dbReference>
<comment type="caution">
    <text evidence="18">The sequence shown here is derived from an EMBL/GenBank/DDBJ whole genome shotgun (WGS) entry which is preliminary data.</text>
</comment>
<evidence type="ECO:0000259" key="17">
    <source>
        <dbReference type="Pfam" id="PF00156"/>
    </source>
</evidence>
<name>G9YGV7_9FIRM</name>